<sequence length="249" mass="27546">MKTLNSQVFLNVSGSPASPSVPHHTQRGSHLARVLDDLHVLLTELVGVELQEPLGDLRQRGELGLLVDVLLSVFILKEALRKKRRRKSTPPPYLSKEGHSEVGAQQSFARVHHLHHFSVGAVEGIIQRAAMTLMWPTVINNTCTERGSKSALSLRLPTNRAIDIDKSSERRERVTRDADERPENTHILNARFTRRRAGGGGRLGTSLKWTSCIPTSSIMAASSSMLGVVTRKAEQPCLNMPSRRRGGFI</sequence>
<comment type="caution">
    <text evidence="1">The sequence shown here is derived from an EMBL/GenBank/DDBJ whole genome shotgun (WGS) entry which is preliminary data.</text>
</comment>
<keyword evidence="2" id="KW-1185">Reference proteome</keyword>
<dbReference type="EMBL" id="SRLO01001019">
    <property type="protein sequence ID" value="TNN42696.1"/>
    <property type="molecule type" value="Genomic_DNA"/>
</dbReference>
<name>A0A4Z2FN74_9TELE</name>
<dbReference type="AlphaFoldDB" id="A0A4Z2FN74"/>
<protein>
    <submittedName>
        <fullName evidence="1">Uncharacterized protein</fullName>
    </submittedName>
</protein>
<reference evidence="1 2" key="1">
    <citation type="submission" date="2019-03" db="EMBL/GenBank/DDBJ databases">
        <title>First draft genome of Liparis tanakae, snailfish: a comprehensive survey of snailfish specific genes.</title>
        <authorList>
            <person name="Kim W."/>
            <person name="Song I."/>
            <person name="Jeong J.-H."/>
            <person name="Kim D."/>
            <person name="Kim S."/>
            <person name="Ryu S."/>
            <person name="Song J.Y."/>
            <person name="Lee S.K."/>
        </authorList>
    </citation>
    <scope>NUCLEOTIDE SEQUENCE [LARGE SCALE GENOMIC DNA]</scope>
    <source>
        <tissue evidence="1">Muscle</tissue>
    </source>
</reference>
<organism evidence="1 2">
    <name type="scientific">Liparis tanakae</name>
    <name type="common">Tanaka's snailfish</name>
    <dbReference type="NCBI Taxonomy" id="230148"/>
    <lineage>
        <taxon>Eukaryota</taxon>
        <taxon>Metazoa</taxon>
        <taxon>Chordata</taxon>
        <taxon>Craniata</taxon>
        <taxon>Vertebrata</taxon>
        <taxon>Euteleostomi</taxon>
        <taxon>Actinopterygii</taxon>
        <taxon>Neopterygii</taxon>
        <taxon>Teleostei</taxon>
        <taxon>Neoteleostei</taxon>
        <taxon>Acanthomorphata</taxon>
        <taxon>Eupercaria</taxon>
        <taxon>Perciformes</taxon>
        <taxon>Cottioidei</taxon>
        <taxon>Cottales</taxon>
        <taxon>Liparidae</taxon>
        <taxon>Liparis</taxon>
    </lineage>
</organism>
<proteinExistence type="predicted"/>
<evidence type="ECO:0000313" key="2">
    <source>
        <dbReference type="Proteomes" id="UP000314294"/>
    </source>
</evidence>
<accession>A0A4Z2FN74</accession>
<gene>
    <name evidence="1" type="ORF">EYF80_047126</name>
</gene>
<evidence type="ECO:0000313" key="1">
    <source>
        <dbReference type="EMBL" id="TNN42696.1"/>
    </source>
</evidence>
<dbReference type="Proteomes" id="UP000314294">
    <property type="component" value="Unassembled WGS sequence"/>
</dbReference>